<dbReference type="SMART" id="SM01130">
    <property type="entry name" value="DHDPS"/>
    <property type="match status" value="1"/>
</dbReference>
<comment type="caution">
    <text evidence="5">The sequence shown here is derived from an EMBL/GenBank/DDBJ whole genome shotgun (WGS) entry which is preliminary data.</text>
</comment>
<sequence>MEYKSASEAKEYCKAHMKGVWAALCTPFTPSGELDEEGLRRNVRRCIDDLKIDGFFCNGLMGEFWSLSPQERKRAQHIVCEESRGNAQTIPHTAHINISEAVELTHHAEEVGGDYVIMINPVYGAHDDDEIFLYFQTIAKQTEMGIALFNQPKSGTTLSPALVERLTDIPNICCIKNAVNSMDHMAEVRRRVGDKIVVCDPSDENMLVGMAHFGMQVHMSSPAPFLYQVPGYTPMKDMYDAIQKGDMVKAWKLHYELEPLRQVRKKYFTSGPNGRTTAYLKEWSKLLGMAAGEPRPPIVPLTDKERKQFRDDLTKTGILDKVKA</sequence>
<evidence type="ECO:0000313" key="6">
    <source>
        <dbReference type="Proteomes" id="UP000782312"/>
    </source>
</evidence>
<dbReference type="PIRSF" id="PIRSF001365">
    <property type="entry name" value="DHDPS"/>
    <property type="match status" value="1"/>
</dbReference>
<evidence type="ECO:0000256" key="2">
    <source>
        <dbReference type="ARBA" id="ARBA00023239"/>
    </source>
</evidence>
<dbReference type="CDD" id="cd00408">
    <property type="entry name" value="DHDPS-like"/>
    <property type="match status" value="1"/>
</dbReference>
<evidence type="ECO:0000313" key="5">
    <source>
        <dbReference type="EMBL" id="MBI3127050.1"/>
    </source>
</evidence>
<evidence type="ECO:0000256" key="3">
    <source>
        <dbReference type="PIRNR" id="PIRNR001365"/>
    </source>
</evidence>
<keyword evidence="2 3" id="KW-0456">Lyase</keyword>
<dbReference type="Gene3D" id="3.20.20.70">
    <property type="entry name" value="Aldolase class I"/>
    <property type="match status" value="1"/>
</dbReference>
<comment type="similarity">
    <text evidence="1 3">Belongs to the DapA family.</text>
</comment>
<dbReference type="Pfam" id="PF00701">
    <property type="entry name" value="DHDPS"/>
    <property type="match status" value="1"/>
</dbReference>
<dbReference type="Proteomes" id="UP000782312">
    <property type="component" value="Unassembled WGS sequence"/>
</dbReference>
<dbReference type="InterPro" id="IPR002220">
    <property type="entry name" value="DapA-like"/>
</dbReference>
<reference evidence="5" key="1">
    <citation type="submission" date="2020-07" db="EMBL/GenBank/DDBJ databases">
        <title>Huge and variable diversity of episymbiotic CPR bacteria and DPANN archaea in groundwater ecosystems.</title>
        <authorList>
            <person name="He C.Y."/>
            <person name="Keren R."/>
            <person name="Whittaker M."/>
            <person name="Farag I.F."/>
            <person name="Doudna J."/>
            <person name="Cate J.H.D."/>
            <person name="Banfield J.F."/>
        </authorList>
    </citation>
    <scope>NUCLEOTIDE SEQUENCE</scope>
    <source>
        <strain evidence="5">NC_groundwater_763_Ag_S-0.2um_68_21</strain>
    </source>
</reference>
<dbReference type="InterPro" id="IPR013785">
    <property type="entry name" value="Aldolase_TIM"/>
</dbReference>
<evidence type="ECO:0000256" key="1">
    <source>
        <dbReference type="ARBA" id="ARBA00007592"/>
    </source>
</evidence>
<dbReference type="SUPFAM" id="SSF51569">
    <property type="entry name" value="Aldolase"/>
    <property type="match status" value="1"/>
</dbReference>
<accession>A0A932HWL6</accession>
<dbReference type="EMBL" id="JACPUR010000014">
    <property type="protein sequence ID" value="MBI3127050.1"/>
    <property type="molecule type" value="Genomic_DNA"/>
</dbReference>
<organism evidence="5 6">
    <name type="scientific">Tectimicrobiota bacterium</name>
    <dbReference type="NCBI Taxonomy" id="2528274"/>
    <lineage>
        <taxon>Bacteria</taxon>
        <taxon>Pseudomonadati</taxon>
        <taxon>Nitrospinota/Tectimicrobiota group</taxon>
        <taxon>Candidatus Tectimicrobiota</taxon>
    </lineage>
</organism>
<gene>
    <name evidence="5" type="ORF">HYZ11_05555</name>
</gene>
<name>A0A932HWL6_UNCTE</name>
<dbReference type="PANTHER" id="PTHR12128:SF66">
    <property type="entry name" value="4-HYDROXY-2-OXOGLUTARATE ALDOLASE, MITOCHONDRIAL"/>
    <property type="match status" value="1"/>
</dbReference>
<proteinExistence type="inferred from homology"/>
<evidence type="ECO:0000256" key="4">
    <source>
        <dbReference type="PIRSR" id="PIRSR001365-2"/>
    </source>
</evidence>
<dbReference type="AlphaFoldDB" id="A0A932HWL6"/>
<dbReference type="PANTHER" id="PTHR12128">
    <property type="entry name" value="DIHYDRODIPICOLINATE SYNTHASE"/>
    <property type="match status" value="1"/>
</dbReference>
<feature type="binding site" evidence="4">
    <location>
        <position position="219"/>
    </location>
    <ligand>
        <name>pyruvate</name>
        <dbReference type="ChEBI" id="CHEBI:15361"/>
    </ligand>
</feature>
<protein>
    <submittedName>
        <fullName evidence="5">Dihydrodipicolinate synthase family protein</fullName>
    </submittedName>
</protein>
<dbReference type="GO" id="GO:0008840">
    <property type="term" value="F:4-hydroxy-tetrahydrodipicolinate synthase activity"/>
    <property type="evidence" value="ECO:0007669"/>
    <property type="project" value="TreeGrafter"/>
</dbReference>